<dbReference type="Pfam" id="PF14258">
    <property type="entry name" value="DUF4350"/>
    <property type="match status" value="1"/>
</dbReference>
<feature type="domain" description="DUF4350" evidence="2">
    <location>
        <begin position="51"/>
        <end position="239"/>
    </location>
</feature>
<keyword evidence="1" id="KW-0812">Transmembrane</keyword>
<reference evidence="3 4" key="1">
    <citation type="submission" date="2019-09" db="EMBL/GenBank/DDBJ databases">
        <title>Serinicoccus pratensis sp. nov., isolated from meadow soil.</title>
        <authorList>
            <person name="Zhang W."/>
        </authorList>
    </citation>
    <scope>NUCLEOTIDE SEQUENCE [LARGE SCALE GENOMIC DNA]</scope>
    <source>
        <strain evidence="3 4">W204</strain>
    </source>
</reference>
<proteinExistence type="predicted"/>
<evidence type="ECO:0000256" key="1">
    <source>
        <dbReference type="SAM" id="Phobius"/>
    </source>
</evidence>
<dbReference type="AlphaFoldDB" id="A0A5J6V7L8"/>
<keyword evidence="1" id="KW-1133">Transmembrane helix</keyword>
<dbReference type="OrthoDB" id="5241668at2"/>
<dbReference type="KEGG" id="serw:FY030_10670"/>
<name>A0A5J6V7L8_9MICO</name>
<dbReference type="InterPro" id="IPR025646">
    <property type="entry name" value="DUF4350"/>
</dbReference>
<evidence type="ECO:0000259" key="2">
    <source>
        <dbReference type="Pfam" id="PF14258"/>
    </source>
</evidence>
<keyword evidence="1" id="KW-0472">Membrane</keyword>
<organism evidence="3 4">
    <name type="scientific">Ornithinimicrobium pratense</name>
    <dbReference type="NCBI Taxonomy" id="2593973"/>
    <lineage>
        <taxon>Bacteria</taxon>
        <taxon>Bacillati</taxon>
        <taxon>Actinomycetota</taxon>
        <taxon>Actinomycetes</taxon>
        <taxon>Micrococcales</taxon>
        <taxon>Ornithinimicrobiaceae</taxon>
        <taxon>Ornithinimicrobium</taxon>
    </lineage>
</organism>
<gene>
    <name evidence="3" type="ORF">FY030_10670</name>
</gene>
<keyword evidence="4" id="KW-1185">Reference proteome</keyword>
<dbReference type="EMBL" id="CP044427">
    <property type="protein sequence ID" value="QFG69106.1"/>
    <property type="molecule type" value="Genomic_DNA"/>
</dbReference>
<feature type="transmembrane region" description="Helical" evidence="1">
    <location>
        <begin position="23"/>
        <end position="41"/>
    </location>
</feature>
<protein>
    <submittedName>
        <fullName evidence="3">DUF4350 domain-containing protein</fullName>
    </submittedName>
</protein>
<sequence>MTQTVETRASAPPRRALRGLRRWGPWVLLLILAAVVGGLLSTPTSTGLLEPANRGRDGGAALAQVLQTQGVQVDVVEGSSRLMEGSAPVGPETTVLLPHTAYLGPDGGAALLETLAPVDRLVVLVPSPEQAPQLGLDVDVDWIARGPLAADCTTDEVHREDVLSTTDAQLAAGGAERGQVEACFPPGAGHNLGGAREGALLTWPATAQRPETVVATTSTAWTNARITEESNAALALRLLGGSERLVWVLPQPGDAGLDAPAGLWDVLPRHLTSWVWLLGAAVLALALWQGRRLGPVVVEPLPAVVPAGETTRSRGRLYRQARDREHALAAIRAGTRRRLAPLLGLPPASDQDRLVAAVAEATGRSATEVAALLAQAGPVTTDDALVTGARALHELEEQVRTATRGTLG</sequence>
<evidence type="ECO:0000313" key="3">
    <source>
        <dbReference type="EMBL" id="QFG69106.1"/>
    </source>
</evidence>
<dbReference type="RefSeq" id="WP_158061489.1">
    <property type="nucleotide sequence ID" value="NZ_CP044427.1"/>
</dbReference>
<dbReference type="Proteomes" id="UP000326546">
    <property type="component" value="Chromosome"/>
</dbReference>
<accession>A0A5J6V7L8</accession>
<evidence type="ECO:0000313" key="4">
    <source>
        <dbReference type="Proteomes" id="UP000326546"/>
    </source>
</evidence>